<dbReference type="PANTHER" id="PTHR13379:SF0">
    <property type="entry name" value="UPF0415 PROTEIN C7ORF25"/>
    <property type="match status" value="1"/>
</dbReference>
<name>A0A4S4KYL7_9AGAM</name>
<protein>
    <recommendedName>
        <fullName evidence="4">DUF1308 domain-containing protein</fullName>
    </recommendedName>
</protein>
<evidence type="ECO:0000313" key="3">
    <source>
        <dbReference type="Proteomes" id="UP000308199"/>
    </source>
</evidence>
<evidence type="ECO:0000256" key="1">
    <source>
        <dbReference type="SAM" id="MobiDB-lite"/>
    </source>
</evidence>
<proteinExistence type="predicted"/>
<reference evidence="2 3" key="1">
    <citation type="submission" date="2019-02" db="EMBL/GenBank/DDBJ databases">
        <title>Genome sequencing of the rare red list fungi Phellinidium pouzarii.</title>
        <authorList>
            <person name="Buettner E."/>
            <person name="Kellner H."/>
        </authorList>
    </citation>
    <scope>NUCLEOTIDE SEQUENCE [LARGE SCALE GENOMIC DNA]</scope>
    <source>
        <strain evidence="2 3">DSM 108285</strain>
    </source>
</reference>
<dbReference type="Proteomes" id="UP000308199">
    <property type="component" value="Unassembled WGS sequence"/>
</dbReference>
<dbReference type="EMBL" id="SGPK01000473">
    <property type="protein sequence ID" value="THH03288.1"/>
    <property type="molecule type" value="Genomic_DNA"/>
</dbReference>
<dbReference type="OrthoDB" id="14527at2759"/>
<comment type="caution">
    <text evidence="2">The sequence shown here is derived from an EMBL/GenBank/DDBJ whole genome shotgun (WGS) entry which is preliminary data.</text>
</comment>
<feature type="region of interest" description="Disordered" evidence="1">
    <location>
        <begin position="612"/>
        <end position="640"/>
    </location>
</feature>
<keyword evidence="3" id="KW-1185">Reference proteome</keyword>
<evidence type="ECO:0000313" key="2">
    <source>
        <dbReference type="EMBL" id="THH03288.1"/>
    </source>
</evidence>
<feature type="region of interest" description="Disordered" evidence="1">
    <location>
        <begin position="426"/>
        <end position="447"/>
    </location>
</feature>
<sequence length="736" mass="80953">MASSIENVKSMKAQLEGIYEYLPRFSLFADRLPILDILEPPSEGRIFDNEDRTIETGSDSDLTEGSGDLKSNLRSDLFRHSHASIPGLRVFRENVKHDIEQIDKFLARHLIEGANFSATTFSTNAPYLIAVWNELIRAPSPIVFVDKTFSITPGKHSTIRSAQSTSKKLPEKGATVKVDIVADFGRRWIRVNTVKNSRLLAEFREQDSYLTESDDEEDVHKAESCLCSGGCSAQRASEELENSLLQMGKALVSAAQQFPVVLCEGREPQVTLRLTRLLLDATSLSELQNLGLKTTGPTQDLITSKNSETDPRIAQTLRELLQIGIQIELGEHEFKIPAGLLTTVHAHPQLIPSHQINLDLSVLIALVSDITHASLPTSAEEALTRFIPTPAERARSRQRRQRQKELLAIAEAKRGVNTKASRLTKKVESGSTGVNANGVNGAEDMNDGESVHSRALASQAFREMECGLLEEIAGRLRLLDTGSFPSIEFWTSAEARDRCLRIVDKIGGPVEKRRASALFFHEGGALDRIFGIKYASEAEASESYWRDSRHPQVFLLGLVPLRIFGEDSELGGMGKDEAGPVNSFWGELDRACRRLLSDGAVAHPRTLPVSASLQNSAISTSSRETDDDPGRSQDAVSAGTDEIERAAVTRGNARLTTHTVKTLCWGAERRWTTLTANRASVREMLKESGKEAVHKLDVEKAVETGITTEVAAIWIVEPRSLAEGMRGDFVSNATSI</sequence>
<organism evidence="2 3">
    <name type="scientific">Phellinidium pouzarii</name>
    <dbReference type="NCBI Taxonomy" id="167371"/>
    <lineage>
        <taxon>Eukaryota</taxon>
        <taxon>Fungi</taxon>
        <taxon>Dikarya</taxon>
        <taxon>Basidiomycota</taxon>
        <taxon>Agaricomycotina</taxon>
        <taxon>Agaricomycetes</taxon>
        <taxon>Hymenochaetales</taxon>
        <taxon>Hymenochaetaceae</taxon>
        <taxon>Phellinidium</taxon>
    </lineage>
</organism>
<gene>
    <name evidence="2" type="ORF">EW145_g6377</name>
</gene>
<dbReference type="AlphaFoldDB" id="A0A4S4KYL7"/>
<evidence type="ECO:0008006" key="4">
    <source>
        <dbReference type="Google" id="ProtNLM"/>
    </source>
</evidence>
<dbReference type="PANTHER" id="PTHR13379">
    <property type="entry name" value="UNCHARACTERIZED DUF1308"/>
    <property type="match status" value="1"/>
</dbReference>
<feature type="compositionally biased region" description="Polar residues" evidence="1">
    <location>
        <begin position="612"/>
        <end position="622"/>
    </location>
</feature>
<feature type="compositionally biased region" description="Polar residues" evidence="1">
    <location>
        <begin position="429"/>
        <end position="438"/>
    </location>
</feature>
<accession>A0A4S4KYL7</accession>